<dbReference type="GeneID" id="23612338"/>
<dbReference type="AlphaFoldDB" id="A0A087SDC9"/>
<proteinExistence type="predicted"/>
<reference evidence="1 2" key="1">
    <citation type="journal article" date="2014" name="BMC Genomics">
        <title>Oil accumulation mechanisms of the oleaginous microalga Chlorella protothecoides revealed through its genome, transcriptomes, and proteomes.</title>
        <authorList>
            <person name="Gao C."/>
            <person name="Wang Y."/>
            <person name="Shen Y."/>
            <person name="Yan D."/>
            <person name="He X."/>
            <person name="Dai J."/>
            <person name="Wu Q."/>
        </authorList>
    </citation>
    <scope>NUCLEOTIDE SEQUENCE [LARGE SCALE GENOMIC DNA]</scope>
    <source>
        <strain evidence="1 2">0710</strain>
    </source>
</reference>
<accession>A0A087SDC9</accession>
<sequence length="122" mass="13136">MGAGDRGSFVAMAETADRQGARVPAAAWNRACAVGCIVLRCKVNDFSNACAACACASSLAMEHVLLVCADAWARRPIFLDTGQAGHALAMRSRRVSRPSHSAVPPCFPDHWFLRHQSDTCNY</sequence>
<gene>
    <name evidence="1" type="ORF">F751_0947</name>
</gene>
<protein>
    <submittedName>
        <fullName evidence="1">Uncharacterized protein</fullName>
    </submittedName>
</protein>
<keyword evidence="2" id="KW-1185">Reference proteome</keyword>
<dbReference type="KEGG" id="apro:F751_0947"/>
<evidence type="ECO:0000313" key="1">
    <source>
        <dbReference type="EMBL" id="KFM23733.1"/>
    </source>
</evidence>
<dbReference type="RefSeq" id="XP_011396609.1">
    <property type="nucleotide sequence ID" value="XM_011398307.1"/>
</dbReference>
<name>A0A087SDC9_AUXPR</name>
<evidence type="ECO:0000313" key="2">
    <source>
        <dbReference type="Proteomes" id="UP000028924"/>
    </source>
</evidence>
<dbReference type="Proteomes" id="UP000028924">
    <property type="component" value="Unassembled WGS sequence"/>
</dbReference>
<dbReference type="EMBL" id="KL662099">
    <property type="protein sequence ID" value="KFM23733.1"/>
    <property type="molecule type" value="Genomic_DNA"/>
</dbReference>
<organism evidence="1 2">
    <name type="scientific">Auxenochlorella protothecoides</name>
    <name type="common">Green microalga</name>
    <name type="synonym">Chlorella protothecoides</name>
    <dbReference type="NCBI Taxonomy" id="3075"/>
    <lineage>
        <taxon>Eukaryota</taxon>
        <taxon>Viridiplantae</taxon>
        <taxon>Chlorophyta</taxon>
        <taxon>core chlorophytes</taxon>
        <taxon>Trebouxiophyceae</taxon>
        <taxon>Chlorellales</taxon>
        <taxon>Chlorellaceae</taxon>
        <taxon>Auxenochlorella</taxon>
    </lineage>
</organism>